<dbReference type="GO" id="GO:0016747">
    <property type="term" value="F:acyltransferase activity, transferring groups other than amino-acyl groups"/>
    <property type="evidence" value="ECO:0007669"/>
    <property type="project" value="InterPro"/>
</dbReference>
<evidence type="ECO:0000256" key="2">
    <source>
        <dbReference type="SAM" id="Phobius"/>
    </source>
</evidence>
<feature type="transmembrane region" description="Helical" evidence="2">
    <location>
        <begin position="331"/>
        <end position="350"/>
    </location>
</feature>
<feature type="domain" description="Acyltransferase 3" evidence="3">
    <location>
        <begin position="15"/>
        <end position="405"/>
    </location>
</feature>
<evidence type="ECO:0000313" key="4">
    <source>
        <dbReference type="EMBL" id="KAE9978118.1"/>
    </source>
</evidence>
<sequence length="467" mass="52380">MSMSNLTVPSPRDTKWADGLRGIASIFVVTSHLVLGYADWLCRPVRNQSDSPAFYNLPFIRIFAEGRPWVCMFLFLTGFVNALKPIKLARAGRVDSALDSLASSCFRRTSRLVLPCTVATVFAWILCEAGGFRIGSMIESGWMNDTSPLPSGSVSAAIRSLFTAISDTWVGRNNIDKNQWVVHIILRGSLMLYVALLALVRATPGYRMLCFGALFMYAWISRDVMGGIPIYGGAILAELSMVPTINRFASSRNTASRVLPFIIFTLGLYMYSFPSHDPTWVGWSKTLEHIGRTIFPKDSELWTAWAVTGSIFLLIGTILSEPLQQFLSHPVFLYLGTHSFPIYLIHGPLLRSFLNWILYLFVKPQWHTETNAGVVTKVWGRYHLPPPWKFLIALPVFFAVVLLLSQLWTAKIEPQCGRLTKWMEDTVCGSNPATPTYQMTLEDFAQRKSSRSSQSSTPTLNDDVLPR</sequence>
<keyword evidence="2" id="KW-0472">Membrane</keyword>
<feature type="transmembrane region" description="Helical" evidence="2">
    <location>
        <begin position="258"/>
        <end position="274"/>
    </location>
</feature>
<organism evidence="4 5">
    <name type="scientific">Venturia inaequalis</name>
    <name type="common">Apple scab fungus</name>
    <dbReference type="NCBI Taxonomy" id="5025"/>
    <lineage>
        <taxon>Eukaryota</taxon>
        <taxon>Fungi</taxon>
        <taxon>Dikarya</taxon>
        <taxon>Ascomycota</taxon>
        <taxon>Pezizomycotina</taxon>
        <taxon>Dothideomycetes</taxon>
        <taxon>Pleosporomycetidae</taxon>
        <taxon>Venturiales</taxon>
        <taxon>Venturiaceae</taxon>
        <taxon>Venturia</taxon>
    </lineage>
</organism>
<feature type="transmembrane region" description="Helical" evidence="2">
    <location>
        <begin position="20"/>
        <end position="38"/>
    </location>
</feature>
<evidence type="ECO:0000259" key="3">
    <source>
        <dbReference type="Pfam" id="PF01757"/>
    </source>
</evidence>
<dbReference type="Proteomes" id="UP000447873">
    <property type="component" value="Unassembled WGS sequence"/>
</dbReference>
<feature type="transmembrane region" description="Helical" evidence="2">
    <location>
        <begin position="302"/>
        <end position="319"/>
    </location>
</feature>
<feature type="transmembrane region" description="Helical" evidence="2">
    <location>
        <begin position="58"/>
        <end position="83"/>
    </location>
</feature>
<evidence type="ECO:0000313" key="5">
    <source>
        <dbReference type="Proteomes" id="UP000447873"/>
    </source>
</evidence>
<name>A0A8H3UYU7_VENIN</name>
<feature type="transmembrane region" description="Helical" evidence="2">
    <location>
        <begin position="180"/>
        <end position="199"/>
    </location>
</feature>
<dbReference type="InterPro" id="IPR050879">
    <property type="entry name" value="Acyltransferase_3"/>
</dbReference>
<proteinExistence type="predicted"/>
<feature type="transmembrane region" description="Helical" evidence="2">
    <location>
        <begin position="228"/>
        <end position="246"/>
    </location>
</feature>
<dbReference type="AlphaFoldDB" id="A0A8H3UYU7"/>
<protein>
    <recommendedName>
        <fullName evidence="3">Acyltransferase 3 domain-containing protein</fullName>
    </recommendedName>
</protein>
<gene>
    <name evidence="4" type="ORF">EG328_001655</name>
</gene>
<dbReference type="PANTHER" id="PTHR23028">
    <property type="entry name" value="ACETYLTRANSFERASE"/>
    <property type="match status" value="1"/>
</dbReference>
<accession>A0A8H3UYU7</accession>
<comment type="caution">
    <text evidence="4">The sequence shown here is derived from an EMBL/GenBank/DDBJ whole genome shotgun (WGS) entry which is preliminary data.</text>
</comment>
<feature type="transmembrane region" description="Helical" evidence="2">
    <location>
        <begin position="388"/>
        <end position="408"/>
    </location>
</feature>
<keyword evidence="2" id="KW-1133">Transmembrane helix</keyword>
<dbReference type="Pfam" id="PF01757">
    <property type="entry name" value="Acyl_transf_3"/>
    <property type="match status" value="1"/>
</dbReference>
<dbReference type="EMBL" id="WNWS01000141">
    <property type="protein sequence ID" value="KAE9978118.1"/>
    <property type="molecule type" value="Genomic_DNA"/>
</dbReference>
<evidence type="ECO:0000256" key="1">
    <source>
        <dbReference type="SAM" id="MobiDB-lite"/>
    </source>
</evidence>
<reference evidence="4 5" key="1">
    <citation type="submission" date="2018-12" db="EMBL/GenBank/DDBJ databases">
        <title>Venturia inaequalis Genome Resource.</title>
        <authorList>
            <person name="Lichtner F.J."/>
        </authorList>
    </citation>
    <scope>NUCLEOTIDE SEQUENCE [LARGE SCALE GENOMIC DNA]</scope>
    <source>
        <strain evidence="4 5">120213</strain>
    </source>
</reference>
<dbReference type="InterPro" id="IPR002656">
    <property type="entry name" value="Acyl_transf_3_dom"/>
</dbReference>
<keyword evidence="2" id="KW-0812">Transmembrane</keyword>
<feature type="region of interest" description="Disordered" evidence="1">
    <location>
        <begin position="447"/>
        <end position="467"/>
    </location>
</feature>
<dbReference type="PANTHER" id="PTHR23028:SF128">
    <property type="entry name" value="ACYLTRANSFERASE 3 DOMAIN-CONTAINING PROTEIN"/>
    <property type="match status" value="1"/>
</dbReference>